<dbReference type="AlphaFoldDB" id="F0X2S5"/>
<accession>F0X2S5</accession>
<dbReference type="HOGENOM" id="CLU_1158149_0_0_1"/>
<name>F0X2S5_9STRA</name>
<evidence type="ECO:0000256" key="1">
    <source>
        <dbReference type="SAM" id="MobiDB-lite"/>
    </source>
</evidence>
<feature type="compositionally biased region" description="Polar residues" evidence="1">
    <location>
        <begin position="228"/>
        <end position="240"/>
    </location>
</feature>
<evidence type="ECO:0000313" key="2">
    <source>
        <dbReference type="EMBL" id="CCA28225.1"/>
    </source>
</evidence>
<proteinExistence type="predicted"/>
<dbReference type="EMBL" id="FR825079">
    <property type="protein sequence ID" value="CCA28225.1"/>
    <property type="molecule type" value="Genomic_DNA"/>
</dbReference>
<feature type="region of interest" description="Disordered" evidence="1">
    <location>
        <begin position="177"/>
        <end position="197"/>
    </location>
</feature>
<protein>
    <submittedName>
        <fullName evidence="2">AlNc14C1592G13008 protein</fullName>
    </submittedName>
</protein>
<organism evidence="2">
    <name type="scientific">Albugo laibachii Nc14</name>
    <dbReference type="NCBI Taxonomy" id="890382"/>
    <lineage>
        <taxon>Eukaryota</taxon>
        <taxon>Sar</taxon>
        <taxon>Stramenopiles</taxon>
        <taxon>Oomycota</taxon>
        <taxon>Peronosporomycetes</taxon>
        <taxon>Albuginales</taxon>
        <taxon>Albuginaceae</taxon>
        <taxon>Albugo</taxon>
    </lineage>
</organism>
<feature type="region of interest" description="Disordered" evidence="1">
    <location>
        <begin position="220"/>
        <end position="240"/>
    </location>
</feature>
<gene>
    <name evidence="2" type="primary">AlNc14C1592G13008</name>
    <name evidence="2" type="ORF">ALNC14_143690</name>
</gene>
<reference evidence="2" key="2">
    <citation type="submission" date="2011-02" db="EMBL/GenBank/DDBJ databases">
        <authorList>
            <person name="MacLean D."/>
        </authorList>
    </citation>
    <scope>NUCLEOTIDE SEQUENCE</scope>
</reference>
<sequence>MELPCRNKSNCAGFDTSKRLTAKVESDSLTVRITRQNLTGHTSISVLEWIKKRKVEEEAPLIKPRANCKHIPIFYQSSTPVCQRIKHPASLPSDISSKEEALRFIKVRRVEKIQRKPAKDVTKDYKIATNALQNAAEMHIATSKCQDGTKAAEEPIDILDNKQEDAIISLLDDASLPSEPPSFTAQHSLTGGGIESQPTISQVDTQHFDWTRRVLPSTEKARRMQPANGPTQMFTDFSHC</sequence>
<reference evidence="2" key="1">
    <citation type="journal article" date="2011" name="PLoS Biol.">
        <title>Gene gain and loss during evolution of obligate parasitism in the white rust pathogen of Arabidopsis thaliana.</title>
        <authorList>
            <person name="Kemen E."/>
            <person name="Gardiner A."/>
            <person name="Schultz-Larsen T."/>
            <person name="Kemen A.C."/>
            <person name="Balmuth A.L."/>
            <person name="Robert-Seilaniantz A."/>
            <person name="Bailey K."/>
            <person name="Holub E."/>
            <person name="Studholme D.J."/>
            <person name="Maclean D."/>
            <person name="Jones J.D."/>
        </authorList>
    </citation>
    <scope>NUCLEOTIDE SEQUENCE</scope>
</reference>